<reference evidence="1" key="1">
    <citation type="submission" date="2014-11" db="EMBL/GenBank/DDBJ databases">
        <authorList>
            <person name="Amaro Gonzalez C."/>
        </authorList>
    </citation>
    <scope>NUCLEOTIDE SEQUENCE</scope>
</reference>
<evidence type="ECO:0000313" key="1">
    <source>
        <dbReference type="EMBL" id="JAH88737.1"/>
    </source>
</evidence>
<accession>A0A0E9WEH7</accession>
<name>A0A0E9WEH7_ANGAN</name>
<sequence>MVFCWICCCLCYSDQYYMLFF</sequence>
<proteinExistence type="predicted"/>
<dbReference type="AlphaFoldDB" id="A0A0E9WEH7"/>
<dbReference type="EMBL" id="GBXM01019840">
    <property type="protein sequence ID" value="JAH88737.1"/>
    <property type="molecule type" value="Transcribed_RNA"/>
</dbReference>
<protein>
    <submittedName>
        <fullName evidence="1">Uncharacterized protein</fullName>
    </submittedName>
</protein>
<reference evidence="1" key="2">
    <citation type="journal article" date="2015" name="Fish Shellfish Immunol.">
        <title>Early steps in the European eel (Anguilla anguilla)-Vibrio vulnificus interaction in the gills: Role of the RtxA13 toxin.</title>
        <authorList>
            <person name="Callol A."/>
            <person name="Pajuelo D."/>
            <person name="Ebbesson L."/>
            <person name="Teles M."/>
            <person name="MacKenzie S."/>
            <person name="Amaro C."/>
        </authorList>
    </citation>
    <scope>NUCLEOTIDE SEQUENCE</scope>
</reference>
<organism evidence="1">
    <name type="scientific">Anguilla anguilla</name>
    <name type="common">European freshwater eel</name>
    <name type="synonym">Muraena anguilla</name>
    <dbReference type="NCBI Taxonomy" id="7936"/>
    <lineage>
        <taxon>Eukaryota</taxon>
        <taxon>Metazoa</taxon>
        <taxon>Chordata</taxon>
        <taxon>Craniata</taxon>
        <taxon>Vertebrata</taxon>
        <taxon>Euteleostomi</taxon>
        <taxon>Actinopterygii</taxon>
        <taxon>Neopterygii</taxon>
        <taxon>Teleostei</taxon>
        <taxon>Anguilliformes</taxon>
        <taxon>Anguillidae</taxon>
        <taxon>Anguilla</taxon>
    </lineage>
</organism>